<protein>
    <submittedName>
        <fullName evidence="1">Aldolase</fullName>
    </submittedName>
</protein>
<comment type="caution">
    <text evidence="1">The sequence shown here is derived from an EMBL/GenBank/DDBJ whole genome shotgun (WGS) entry which is preliminary data.</text>
</comment>
<dbReference type="Gene3D" id="3.20.20.70">
    <property type="entry name" value="Aldolase class I"/>
    <property type="match status" value="1"/>
</dbReference>
<dbReference type="SUPFAM" id="SSF51569">
    <property type="entry name" value="Aldolase"/>
    <property type="match status" value="1"/>
</dbReference>
<dbReference type="STRING" id="512399.A8709_10805"/>
<sequence>MSLKPRLHRMFSPQGKCFDVAIDHGFFNEVTFLSGIENMKRAVETIVDAGPNCIQLSIGQARHLQSIPGSQKPGLVLRTDAANIYGSVLPRYVFSELIDNAIEQAVRLDAVSVCVNLLLLPNQPELHYQCVRNVSLLKTACERYGMPLMVEPLVMLENEAKGGYMVDGDLNKILPLVRQAVELGADVIKADPCDHVEDYHRVIEIASGIPVLVRGGGRASDEEIMRRTVELMKQGASGIVYGRNVIQHPNPSGMTKALMAIVHHEATEEQALAFLAQ</sequence>
<evidence type="ECO:0000313" key="2">
    <source>
        <dbReference type="Proteomes" id="UP000093309"/>
    </source>
</evidence>
<dbReference type="RefSeq" id="WP_065852834.1">
    <property type="nucleotide sequence ID" value="NZ_LYPC01000017.1"/>
</dbReference>
<dbReference type="InterPro" id="IPR041720">
    <property type="entry name" value="FbaB-like"/>
</dbReference>
<dbReference type="InterPro" id="IPR050456">
    <property type="entry name" value="DeoC/FbaB_aldolase"/>
</dbReference>
<dbReference type="Proteomes" id="UP000093309">
    <property type="component" value="Unassembled WGS sequence"/>
</dbReference>
<dbReference type="InterPro" id="IPR013785">
    <property type="entry name" value="Aldolase_TIM"/>
</dbReference>
<proteinExistence type="predicted"/>
<dbReference type="EMBL" id="LYPC01000017">
    <property type="protein sequence ID" value="OCT14665.1"/>
    <property type="molecule type" value="Genomic_DNA"/>
</dbReference>
<evidence type="ECO:0000313" key="1">
    <source>
        <dbReference type="EMBL" id="OCT14665.1"/>
    </source>
</evidence>
<dbReference type="InterPro" id="IPR002915">
    <property type="entry name" value="DeoC/FbaB/LacD_aldolase"/>
</dbReference>
<dbReference type="OrthoDB" id="5915071at2"/>
<dbReference type="PANTHER" id="PTHR47916:SF1">
    <property type="entry name" value="3-HYDROXY-5-PHOSPHONOOXYPENTANE-2,4-DIONE THIOLASE"/>
    <property type="match status" value="1"/>
</dbReference>
<keyword evidence="2" id="KW-1185">Reference proteome</keyword>
<dbReference type="GO" id="GO:0004332">
    <property type="term" value="F:fructose-bisphosphate aldolase activity"/>
    <property type="evidence" value="ECO:0007669"/>
    <property type="project" value="InterPro"/>
</dbReference>
<dbReference type="PIRSF" id="PIRSF038992">
    <property type="entry name" value="Aldolase_Ia"/>
    <property type="match status" value="1"/>
</dbReference>
<accession>A0A1C1A2A0</accession>
<dbReference type="SMART" id="SM01133">
    <property type="entry name" value="DeoC"/>
    <property type="match status" value="1"/>
</dbReference>
<gene>
    <name evidence="1" type="ORF">A8709_10805</name>
</gene>
<name>A0A1C1A2A0_9BACL</name>
<dbReference type="PANTHER" id="PTHR47916">
    <property type="entry name" value="FRUCTOSE-BISPHOSPHATE ALDOLASE CLASS 1"/>
    <property type="match status" value="1"/>
</dbReference>
<reference evidence="2" key="1">
    <citation type="submission" date="2016-05" db="EMBL/GenBank/DDBJ databases">
        <title>Paenibacillus oryzae. sp. nov., isolated from the rice root.</title>
        <authorList>
            <person name="Zhang J."/>
            <person name="Zhang X."/>
        </authorList>
    </citation>
    <scope>NUCLEOTIDE SEQUENCE [LARGE SCALE GENOMIC DNA]</scope>
    <source>
        <strain evidence="2">KCTC13222</strain>
    </source>
</reference>
<organism evidence="1 2">
    <name type="scientific">Paenibacillus pectinilyticus</name>
    <dbReference type="NCBI Taxonomy" id="512399"/>
    <lineage>
        <taxon>Bacteria</taxon>
        <taxon>Bacillati</taxon>
        <taxon>Bacillota</taxon>
        <taxon>Bacilli</taxon>
        <taxon>Bacillales</taxon>
        <taxon>Paenibacillaceae</taxon>
        <taxon>Paenibacillus</taxon>
    </lineage>
</organism>
<dbReference type="AlphaFoldDB" id="A0A1C1A2A0"/>
<dbReference type="Pfam" id="PF01791">
    <property type="entry name" value="DeoC"/>
    <property type="match status" value="1"/>
</dbReference>